<feature type="non-terminal residue" evidence="6">
    <location>
        <position position="1033"/>
    </location>
</feature>
<dbReference type="Proteomes" id="UP000030758">
    <property type="component" value="Unassembled WGS sequence"/>
</dbReference>
<dbReference type="PROSITE" id="PS50245">
    <property type="entry name" value="CAP_GLY_2"/>
    <property type="match status" value="1"/>
</dbReference>
<organism evidence="6">
    <name type="scientific">Trichuris suis</name>
    <name type="common">pig whipworm</name>
    <dbReference type="NCBI Taxonomy" id="68888"/>
    <lineage>
        <taxon>Eukaryota</taxon>
        <taxon>Metazoa</taxon>
        <taxon>Ecdysozoa</taxon>
        <taxon>Nematoda</taxon>
        <taxon>Enoplea</taxon>
        <taxon>Dorylaimia</taxon>
        <taxon>Trichinellida</taxon>
        <taxon>Trichuridae</taxon>
        <taxon>Trichuris</taxon>
    </lineage>
</organism>
<evidence type="ECO:0000313" key="5">
    <source>
        <dbReference type="EMBL" id="KFD50838.1"/>
    </source>
</evidence>
<dbReference type="InterPro" id="IPR036859">
    <property type="entry name" value="CAP-Gly_dom_sf"/>
</dbReference>
<dbReference type="InterPro" id="IPR051293">
    <property type="entry name" value="MTUS1/CCDC69"/>
</dbReference>
<feature type="non-terminal residue" evidence="6">
    <location>
        <position position="1"/>
    </location>
</feature>
<evidence type="ECO:0000259" key="4">
    <source>
        <dbReference type="PROSITE" id="PS50245"/>
    </source>
</evidence>
<dbReference type="Pfam" id="PF01302">
    <property type="entry name" value="CAP_GLY"/>
    <property type="match status" value="1"/>
</dbReference>
<evidence type="ECO:0000256" key="3">
    <source>
        <dbReference type="SAM" id="MobiDB-lite"/>
    </source>
</evidence>
<dbReference type="SUPFAM" id="SSF74924">
    <property type="entry name" value="Cap-Gly domain"/>
    <property type="match status" value="1"/>
</dbReference>
<feature type="compositionally biased region" description="Low complexity" evidence="3">
    <location>
        <begin position="510"/>
        <end position="521"/>
    </location>
</feature>
<accession>A0A085NHH1</accession>
<reference evidence="6 7" key="1">
    <citation type="journal article" date="2014" name="Nat. Genet.">
        <title>Genome and transcriptome of the porcine whipworm Trichuris suis.</title>
        <authorList>
            <person name="Jex A.R."/>
            <person name="Nejsum P."/>
            <person name="Schwarz E.M."/>
            <person name="Hu L."/>
            <person name="Young N.D."/>
            <person name="Hall R.S."/>
            <person name="Korhonen P.K."/>
            <person name="Liao S."/>
            <person name="Thamsborg S."/>
            <person name="Xia J."/>
            <person name="Xu P."/>
            <person name="Wang S."/>
            <person name="Scheerlinck J.P."/>
            <person name="Hofmann A."/>
            <person name="Sternberg P.W."/>
            <person name="Wang J."/>
            <person name="Gasser R.B."/>
        </authorList>
    </citation>
    <scope>NUCLEOTIDE SEQUENCE [LARGE SCALE GENOMIC DNA]</scope>
    <source>
        <strain evidence="6">DCEP-RM93F</strain>
        <strain evidence="5">DCEP-RM93M</strain>
    </source>
</reference>
<evidence type="ECO:0000313" key="7">
    <source>
        <dbReference type="Proteomes" id="UP000030764"/>
    </source>
</evidence>
<dbReference type="GO" id="GO:0005634">
    <property type="term" value="C:nucleus"/>
    <property type="evidence" value="ECO:0007669"/>
    <property type="project" value="TreeGrafter"/>
</dbReference>
<feature type="compositionally biased region" description="Basic and acidic residues" evidence="3">
    <location>
        <begin position="402"/>
        <end position="413"/>
    </location>
</feature>
<dbReference type="PANTHER" id="PTHR24200">
    <property type="entry name" value="TOUCAN, ISOFORM A"/>
    <property type="match status" value="1"/>
</dbReference>
<feature type="region of interest" description="Disordered" evidence="3">
    <location>
        <begin position="921"/>
        <end position="952"/>
    </location>
</feature>
<protein>
    <recommendedName>
        <fullName evidence="4">CAP-Gly domain-containing protein</fullName>
    </recommendedName>
</protein>
<dbReference type="GO" id="GO:0005737">
    <property type="term" value="C:cytoplasm"/>
    <property type="evidence" value="ECO:0007669"/>
    <property type="project" value="TreeGrafter"/>
</dbReference>
<dbReference type="AlphaFoldDB" id="A0A085NHH1"/>
<dbReference type="Gene3D" id="2.30.30.190">
    <property type="entry name" value="CAP Gly-rich-like domain"/>
    <property type="match status" value="1"/>
</dbReference>
<dbReference type="InterPro" id="IPR000938">
    <property type="entry name" value="CAP-Gly_domain"/>
</dbReference>
<dbReference type="SMART" id="SM01052">
    <property type="entry name" value="CAP_GLY"/>
    <property type="match status" value="1"/>
</dbReference>
<feature type="compositionally biased region" description="Basic and acidic residues" evidence="3">
    <location>
        <begin position="460"/>
        <end position="485"/>
    </location>
</feature>
<keyword evidence="7" id="KW-1185">Reference proteome</keyword>
<dbReference type="PANTHER" id="PTHR24200:SF11">
    <property type="entry name" value="TOUCAN, ISOFORM A"/>
    <property type="match status" value="1"/>
</dbReference>
<keyword evidence="1 2" id="KW-0175">Coiled coil</keyword>
<dbReference type="EMBL" id="KL367500">
    <property type="protein sequence ID" value="KFD68917.1"/>
    <property type="molecule type" value="Genomic_DNA"/>
</dbReference>
<evidence type="ECO:0000313" key="6">
    <source>
        <dbReference type="EMBL" id="KFD68917.1"/>
    </source>
</evidence>
<feature type="compositionally biased region" description="Polar residues" evidence="3">
    <location>
        <begin position="415"/>
        <end position="451"/>
    </location>
</feature>
<name>A0A085NHH1_9BILA</name>
<proteinExistence type="predicted"/>
<evidence type="ECO:0000256" key="2">
    <source>
        <dbReference type="SAM" id="Coils"/>
    </source>
</evidence>
<dbReference type="EMBL" id="KL363247">
    <property type="protein sequence ID" value="KFD50838.1"/>
    <property type="molecule type" value="Genomic_DNA"/>
</dbReference>
<gene>
    <name evidence="5" type="ORF">M513_08276</name>
    <name evidence="6" type="ORF">M514_08276</name>
</gene>
<feature type="domain" description="CAP-Gly" evidence="4">
    <location>
        <begin position="138"/>
        <end position="180"/>
    </location>
</feature>
<dbReference type="GO" id="GO:0008017">
    <property type="term" value="F:microtubule binding"/>
    <property type="evidence" value="ECO:0007669"/>
    <property type="project" value="TreeGrafter"/>
</dbReference>
<feature type="region of interest" description="Disordered" evidence="3">
    <location>
        <begin position="272"/>
        <end position="311"/>
    </location>
</feature>
<dbReference type="Proteomes" id="UP000030764">
    <property type="component" value="Unassembled WGS sequence"/>
</dbReference>
<feature type="region of interest" description="Disordered" evidence="3">
    <location>
        <begin position="380"/>
        <end position="562"/>
    </location>
</feature>
<feature type="coiled-coil region" evidence="2">
    <location>
        <begin position="621"/>
        <end position="700"/>
    </location>
</feature>
<feature type="compositionally biased region" description="Basic and acidic residues" evidence="3">
    <location>
        <begin position="281"/>
        <end position="301"/>
    </location>
</feature>
<evidence type="ECO:0000256" key="1">
    <source>
        <dbReference type="ARBA" id="ARBA00023054"/>
    </source>
</evidence>
<feature type="coiled-coil region" evidence="2">
    <location>
        <begin position="729"/>
        <end position="832"/>
    </location>
</feature>
<sequence length="1033" mass="114631">CLFAAGKFAVTKKIGKNIFLSVAFSLPFAPFGILSSSVNENYGNPSLIRPPRVYRRKEYAETTNKAQQERIARPIRRPCSFGPIQTSSVVPCSQEQPNLPLSPHLVPIHELLSETFKEYIGSTVCISGEKKGRLRYVGAVHDREGIFCGVELDEPVGHHDGCFAGRRYFQTAPCHAVFAPVNSVEIMLEKEGNPESCILPAVERHSDTHILHSSQMMESCELIEDVQPLLISSYYFEDSQADQAALPTPLNTTFTINNGSLEDVQMETRTASLVDPIGGGNKKDEPKASSLSGKDEADTRPDNTAPKQVFSATNTNCYEIRTKNEVDTPVVDSMPASAAAVGDPVGQYGMTVFGSTIVEDASGHTSSRYIVAGKTVATPPFGSEGTPSPCGSLERAQAAKSGLEKRKPERREGSMVTNSKSAKMDASSSRNGLLKTKNGSINGQALSQNLPTRPPAKPSKHAEIMAKLRESIKLDKDRPKKEVKSRIGLPNPRTSIAPPTRAAEKESRYNNRASSSQANRSAAKKSAHATSPVEHEVAIGKQPTNGIVPKSGGSSRSQVADDKLSALRKQGEALKRKNSELAKGLVAFSIVIDYLSEEVISSLRRQSGQWREMSEQCSSALAISNAQVEQLTKDKEELLSEQKIYIRRLQDEHNGRLKELEATLSMKNQLEMDEVLKAHEEEIRKLRESLEAEIEKRKLKIRYGGYHAEVCQSERKFARSAEDTKLASNERFANNMKEIESLRAVLEMKTEQNRQLQSKLKDLEKEVEEAEKMKARIALLEQKNDELKEALELKKMAEKRLAVRHGDLLKTCEREKENSKRLKMDKEQLQFQLQQMLMTQSAYETPIHRQCTTSLESSATEEEGICQGKMSQSLIQIYADCSPRHTRDRQVTVYTHEGVQKATIPEDERLADNWKRRGDCQRSRNLSGGVEALPGSEKLPTGRHRRRVRSSCEVETAHSSQRLCESLTGDQENGSPGSTETRLDHVTERASGNCCIDSGIFVASYHSDSNEAGNKVDAAADFPDKEEKLFYRH</sequence>